<dbReference type="PIRSF" id="PIRSF017393">
    <property type="entry name" value="MTase_SAV2177"/>
    <property type="match status" value="1"/>
</dbReference>
<keyword evidence="3" id="KW-1185">Reference proteome</keyword>
<protein>
    <submittedName>
        <fullName evidence="2">SAM-dependent methyltransferase</fullName>
        <ecNumber evidence="2">2.1.1.-</ecNumber>
    </submittedName>
</protein>
<evidence type="ECO:0000313" key="3">
    <source>
        <dbReference type="Proteomes" id="UP001304298"/>
    </source>
</evidence>
<dbReference type="Proteomes" id="UP001304298">
    <property type="component" value="Unassembled WGS sequence"/>
</dbReference>
<proteinExistence type="predicted"/>
<dbReference type="EC" id="2.1.1.-" evidence="2"/>
<dbReference type="Pfam" id="PF04672">
    <property type="entry name" value="Methyltransf_19"/>
    <property type="match status" value="1"/>
</dbReference>
<dbReference type="GO" id="GO:0008168">
    <property type="term" value="F:methyltransferase activity"/>
    <property type="evidence" value="ECO:0007669"/>
    <property type="project" value="UniProtKB-KW"/>
</dbReference>
<dbReference type="EMBL" id="JAYFSI010000002">
    <property type="protein sequence ID" value="MEA5360216.1"/>
    <property type="molecule type" value="Genomic_DNA"/>
</dbReference>
<name>A0ABU5R4I0_9PSEU</name>
<dbReference type="Gene3D" id="3.40.50.150">
    <property type="entry name" value="Vaccinia Virus protein VP39"/>
    <property type="match status" value="1"/>
</dbReference>
<dbReference type="InterPro" id="IPR029063">
    <property type="entry name" value="SAM-dependent_MTases_sf"/>
</dbReference>
<comment type="caution">
    <text evidence="2">The sequence shown here is derived from an EMBL/GenBank/DDBJ whole genome shotgun (WGS) entry which is preliminary data.</text>
</comment>
<evidence type="ECO:0000313" key="2">
    <source>
        <dbReference type="EMBL" id="MEA5360216.1"/>
    </source>
</evidence>
<organism evidence="2 3">
    <name type="scientific">Amycolatopsis heterodermiae</name>
    <dbReference type="NCBI Taxonomy" id="3110235"/>
    <lineage>
        <taxon>Bacteria</taxon>
        <taxon>Bacillati</taxon>
        <taxon>Actinomycetota</taxon>
        <taxon>Actinomycetes</taxon>
        <taxon>Pseudonocardiales</taxon>
        <taxon>Pseudonocardiaceae</taxon>
        <taxon>Amycolatopsis</taxon>
    </lineage>
</organism>
<sequence length="288" mass="31428">MSDAPSAVSGTVSPSQKPVGLDPERPSIARIYDGFLGGHNFYEVDRVVMEKIRQAVPEAVDIARGNRGFHNRALRMLASQTKIRQFVDCGSGLPTAENTHQIVQRIDKDTNVVYIDNDPVVLAHGRALLAENDFTHMVEADIFKPEAVLDNDEVLRHIDFAEPVALLHVGTMHHFEGDGAADVMRAYIDALAPGSYVVLSHFFDPEVPELTAIAKRIEDILTQGPLGAGRFRTRTEIEAMLAGLEFLQPNATSEPGLAVCDEWWPDGPRLTPLSGSAKCVAGIVGVKR</sequence>
<keyword evidence="2" id="KW-0808">Transferase</keyword>
<reference evidence="2 3" key="1">
    <citation type="submission" date="2023-12" db="EMBL/GenBank/DDBJ databases">
        <title>Amycolatopsis sp. V23-08.</title>
        <authorList>
            <person name="Somphong A."/>
        </authorList>
    </citation>
    <scope>NUCLEOTIDE SEQUENCE [LARGE SCALE GENOMIC DNA]</scope>
    <source>
        <strain evidence="2 3">V23-08</strain>
    </source>
</reference>
<accession>A0ABU5R4I0</accession>
<dbReference type="SUPFAM" id="SSF53335">
    <property type="entry name" value="S-adenosyl-L-methionine-dependent methyltransferases"/>
    <property type="match status" value="1"/>
</dbReference>
<dbReference type="InterPro" id="IPR006764">
    <property type="entry name" value="SAM_dep_MeTrfase_SAV2177_type"/>
</dbReference>
<keyword evidence="2" id="KW-0489">Methyltransferase</keyword>
<dbReference type="GO" id="GO:0032259">
    <property type="term" value="P:methylation"/>
    <property type="evidence" value="ECO:0007669"/>
    <property type="project" value="UniProtKB-KW"/>
</dbReference>
<evidence type="ECO:0000256" key="1">
    <source>
        <dbReference type="SAM" id="MobiDB-lite"/>
    </source>
</evidence>
<gene>
    <name evidence="2" type="ORF">VA596_11775</name>
</gene>
<feature type="region of interest" description="Disordered" evidence="1">
    <location>
        <begin position="1"/>
        <end position="25"/>
    </location>
</feature>
<dbReference type="RefSeq" id="WP_323326157.1">
    <property type="nucleotide sequence ID" value="NZ_JAYFSI010000002.1"/>
</dbReference>